<feature type="compositionally biased region" description="Basic and acidic residues" evidence="4">
    <location>
        <begin position="166"/>
        <end position="182"/>
    </location>
</feature>
<accession>A0A212EXA0</accession>
<evidence type="ECO:0000256" key="4">
    <source>
        <dbReference type="SAM" id="MobiDB-lite"/>
    </source>
</evidence>
<dbReference type="InParanoid" id="A0A212EXA0"/>
<proteinExistence type="predicted"/>
<keyword evidence="6" id="KW-1185">Reference proteome</keyword>
<comment type="caution">
    <text evidence="5">The sequence shown here is derived from an EMBL/GenBank/DDBJ whole genome shotgun (WGS) entry which is preliminary data.</text>
</comment>
<feature type="region of interest" description="Disordered" evidence="4">
    <location>
        <begin position="368"/>
        <end position="407"/>
    </location>
</feature>
<keyword evidence="1 3" id="KW-0193">Cuticle</keyword>
<gene>
    <name evidence="5" type="ORF">KGM_215911</name>
</gene>
<dbReference type="EMBL" id="AGBW02011787">
    <property type="protein sequence ID" value="OWR46132.1"/>
    <property type="molecule type" value="Genomic_DNA"/>
</dbReference>
<dbReference type="InterPro" id="IPR051217">
    <property type="entry name" value="Insect_Cuticle_Struc_Prot"/>
</dbReference>
<feature type="compositionally biased region" description="Basic and acidic residues" evidence="4">
    <location>
        <begin position="276"/>
        <end position="291"/>
    </location>
</feature>
<evidence type="ECO:0000256" key="3">
    <source>
        <dbReference type="PROSITE-ProRule" id="PRU00497"/>
    </source>
</evidence>
<feature type="region of interest" description="Disordered" evidence="4">
    <location>
        <begin position="159"/>
        <end position="188"/>
    </location>
</feature>
<evidence type="ECO:0000256" key="2">
    <source>
        <dbReference type="ARBA" id="ARBA00022729"/>
    </source>
</evidence>
<name>A0A212EXA0_DANPL</name>
<feature type="compositionally biased region" description="Basic and acidic residues" evidence="4">
    <location>
        <begin position="204"/>
        <end position="225"/>
    </location>
</feature>
<dbReference type="PANTHER" id="PTHR12236">
    <property type="entry name" value="STRUCTURAL CONTITUENT OF CUTICLE"/>
    <property type="match status" value="1"/>
</dbReference>
<keyword evidence="2" id="KW-0732">Signal</keyword>
<evidence type="ECO:0000313" key="6">
    <source>
        <dbReference type="Proteomes" id="UP000007151"/>
    </source>
</evidence>
<dbReference type="GO" id="GO:0042302">
    <property type="term" value="F:structural constituent of cuticle"/>
    <property type="evidence" value="ECO:0007669"/>
    <property type="project" value="UniProtKB-UniRule"/>
</dbReference>
<dbReference type="InterPro" id="IPR000618">
    <property type="entry name" value="Insect_cuticle"/>
</dbReference>
<dbReference type="AlphaFoldDB" id="A0A212EXA0"/>
<evidence type="ECO:0000256" key="1">
    <source>
        <dbReference type="ARBA" id="ARBA00022460"/>
    </source>
</evidence>
<feature type="compositionally biased region" description="Basic and acidic residues" evidence="4">
    <location>
        <begin position="368"/>
        <end position="394"/>
    </location>
</feature>
<feature type="region of interest" description="Disordered" evidence="4">
    <location>
        <begin position="204"/>
        <end position="226"/>
    </location>
</feature>
<dbReference type="KEGG" id="dpl:KGM_215911"/>
<evidence type="ECO:0000313" key="5">
    <source>
        <dbReference type="EMBL" id="OWR46132.1"/>
    </source>
</evidence>
<dbReference type="PANTHER" id="PTHR12236:SF95">
    <property type="entry name" value="CUTICULAR PROTEIN 76BD, ISOFORM C-RELATED"/>
    <property type="match status" value="1"/>
</dbReference>
<dbReference type="Proteomes" id="UP000007151">
    <property type="component" value="Unassembled WGS sequence"/>
</dbReference>
<feature type="region of interest" description="Disordered" evidence="4">
    <location>
        <begin position="249"/>
        <end position="349"/>
    </location>
</feature>
<dbReference type="GO" id="GO:0005615">
    <property type="term" value="C:extracellular space"/>
    <property type="evidence" value="ECO:0007669"/>
    <property type="project" value="TreeGrafter"/>
</dbReference>
<dbReference type="Pfam" id="PF00379">
    <property type="entry name" value="Chitin_bind_4"/>
    <property type="match status" value="1"/>
</dbReference>
<organism evidence="5 6">
    <name type="scientific">Danaus plexippus plexippus</name>
    <dbReference type="NCBI Taxonomy" id="278856"/>
    <lineage>
        <taxon>Eukaryota</taxon>
        <taxon>Metazoa</taxon>
        <taxon>Ecdysozoa</taxon>
        <taxon>Arthropoda</taxon>
        <taxon>Hexapoda</taxon>
        <taxon>Insecta</taxon>
        <taxon>Pterygota</taxon>
        <taxon>Neoptera</taxon>
        <taxon>Endopterygota</taxon>
        <taxon>Lepidoptera</taxon>
        <taxon>Glossata</taxon>
        <taxon>Ditrysia</taxon>
        <taxon>Papilionoidea</taxon>
        <taxon>Nymphalidae</taxon>
        <taxon>Danainae</taxon>
        <taxon>Danaini</taxon>
        <taxon>Danaina</taxon>
        <taxon>Danaus</taxon>
        <taxon>Danaus</taxon>
    </lineage>
</organism>
<feature type="compositionally biased region" description="Basic and acidic residues" evidence="4">
    <location>
        <begin position="305"/>
        <end position="325"/>
    </location>
</feature>
<reference evidence="5 6" key="1">
    <citation type="journal article" date="2011" name="Cell">
        <title>The monarch butterfly genome yields insights into long-distance migration.</title>
        <authorList>
            <person name="Zhan S."/>
            <person name="Merlin C."/>
            <person name="Boore J.L."/>
            <person name="Reppert S.M."/>
        </authorList>
    </citation>
    <scope>NUCLEOTIDE SEQUENCE [LARGE SCALE GENOMIC DNA]</scope>
    <source>
        <strain evidence="5">F-2</strain>
    </source>
</reference>
<sequence length="424" mass="49343">MNTDTSINAQIVNQYNWSRKVESEKVTSLCIYRPDSTLSVKLASGIIVLVMGVAACVQAEEDAVSEQRVVLHLRKNTAIHTSSEGKEKNHMDKEESYPSYEFFYKVKDPHTRDIKGQHEERDGDKVKGNYWLIEPTGRKRTVKYHSDDHIGFNANVDFSENGYPLHQKDQNEKEEHNEKNNHQENYVQNYEVTEIIEKEEMINLEKNEGNENNNEQEKNEPKMNEQKNINNEENELKNQEENIVKEGNNSAEKNKEETNNENKVQVADAGDNNEALNEKAPQESDEHCKCNERHKKDHGSQINNKRRDANSDREMRTRSKRRNNDRGVNTKKINNLETLKTIESDQKNYGRSRANIVKKNIESENLNDAEKKFESSDYGKRTHEVENSTVKESDPVDQNENEDKYQHRILIHHPKNVKALAKRN</sequence>
<dbReference type="PROSITE" id="PS51155">
    <property type="entry name" value="CHIT_BIND_RR_2"/>
    <property type="match status" value="1"/>
</dbReference>
<protein>
    <submittedName>
        <fullName evidence="5">Cuticular protein RR-2 motif 81</fullName>
    </submittedName>
</protein>
<dbReference type="GO" id="GO:0031012">
    <property type="term" value="C:extracellular matrix"/>
    <property type="evidence" value="ECO:0007669"/>
    <property type="project" value="TreeGrafter"/>
</dbReference>